<feature type="compositionally biased region" description="Polar residues" evidence="1">
    <location>
        <begin position="17"/>
        <end position="36"/>
    </location>
</feature>
<gene>
    <name evidence="2" type="ORF">AVEN_86035_1</name>
</gene>
<feature type="region of interest" description="Disordered" evidence="1">
    <location>
        <begin position="13"/>
        <end position="36"/>
    </location>
</feature>
<name>A0A4Y2PNQ4_ARAVE</name>
<dbReference type="OrthoDB" id="6460164at2759"/>
<sequence>MGLIALQFNHGNKRISTRNTGNPETNGFSSAQNGNMTDGQFVETRLNVLDEEANHAVFHSVTSCGVMKLELGARQEASEQLTYVWHV</sequence>
<organism evidence="2 3">
    <name type="scientific">Araneus ventricosus</name>
    <name type="common">Orbweaver spider</name>
    <name type="synonym">Epeira ventricosa</name>
    <dbReference type="NCBI Taxonomy" id="182803"/>
    <lineage>
        <taxon>Eukaryota</taxon>
        <taxon>Metazoa</taxon>
        <taxon>Ecdysozoa</taxon>
        <taxon>Arthropoda</taxon>
        <taxon>Chelicerata</taxon>
        <taxon>Arachnida</taxon>
        <taxon>Araneae</taxon>
        <taxon>Araneomorphae</taxon>
        <taxon>Entelegynae</taxon>
        <taxon>Araneoidea</taxon>
        <taxon>Araneidae</taxon>
        <taxon>Araneus</taxon>
    </lineage>
</organism>
<dbReference type="AlphaFoldDB" id="A0A4Y2PNQ4"/>
<proteinExistence type="predicted"/>
<accession>A0A4Y2PNQ4</accession>
<dbReference type="EMBL" id="BGPR01011906">
    <property type="protein sequence ID" value="GBN53555.1"/>
    <property type="molecule type" value="Genomic_DNA"/>
</dbReference>
<evidence type="ECO:0000313" key="3">
    <source>
        <dbReference type="Proteomes" id="UP000499080"/>
    </source>
</evidence>
<evidence type="ECO:0000256" key="1">
    <source>
        <dbReference type="SAM" id="MobiDB-lite"/>
    </source>
</evidence>
<keyword evidence="3" id="KW-1185">Reference proteome</keyword>
<reference evidence="2 3" key="1">
    <citation type="journal article" date="2019" name="Sci. Rep.">
        <title>Orb-weaving spider Araneus ventricosus genome elucidates the spidroin gene catalogue.</title>
        <authorList>
            <person name="Kono N."/>
            <person name="Nakamura H."/>
            <person name="Ohtoshi R."/>
            <person name="Moran D.A.P."/>
            <person name="Shinohara A."/>
            <person name="Yoshida Y."/>
            <person name="Fujiwara M."/>
            <person name="Mori M."/>
            <person name="Tomita M."/>
            <person name="Arakawa K."/>
        </authorList>
    </citation>
    <scope>NUCLEOTIDE SEQUENCE [LARGE SCALE GENOMIC DNA]</scope>
</reference>
<comment type="caution">
    <text evidence="2">The sequence shown here is derived from an EMBL/GenBank/DDBJ whole genome shotgun (WGS) entry which is preliminary data.</text>
</comment>
<dbReference type="Proteomes" id="UP000499080">
    <property type="component" value="Unassembled WGS sequence"/>
</dbReference>
<evidence type="ECO:0000313" key="2">
    <source>
        <dbReference type="EMBL" id="GBN53555.1"/>
    </source>
</evidence>
<protein>
    <submittedName>
        <fullName evidence="2">Uncharacterized protein</fullName>
    </submittedName>
</protein>